<feature type="transmembrane region" description="Helical" evidence="1">
    <location>
        <begin position="128"/>
        <end position="148"/>
    </location>
</feature>
<dbReference type="Proteomes" id="UP001556617">
    <property type="component" value="Unassembled WGS sequence"/>
</dbReference>
<name>A0ABV3S140_9LACO</name>
<feature type="transmembrane region" description="Helical" evidence="1">
    <location>
        <begin position="102"/>
        <end position="121"/>
    </location>
</feature>
<organism evidence="2 3">
    <name type="scientific">Leuconostoc aquikimchii</name>
    <dbReference type="NCBI Taxonomy" id="3236804"/>
    <lineage>
        <taxon>Bacteria</taxon>
        <taxon>Bacillati</taxon>
        <taxon>Bacillota</taxon>
        <taxon>Bacilli</taxon>
        <taxon>Lactobacillales</taxon>
        <taxon>Lactobacillaceae</taxon>
        <taxon>Leuconostoc</taxon>
    </lineage>
</organism>
<keyword evidence="1" id="KW-0812">Transmembrane</keyword>
<comment type="caution">
    <text evidence="2">The sequence shown here is derived from an EMBL/GenBank/DDBJ whole genome shotgun (WGS) entry which is preliminary data.</text>
</comment>
<proteinExistence type="predicted"/>
<evidence type="ECO:0000313" key="2">
    <source>
        <dbReference type="EMBL" id="MEX0379785.1"/>
    </source>
</evidence>
<accession>A0ABV3S140</accession>
<feature type="transmembrane region" description="Helical" evidence="1">
    <location>
        <begin position="75"/>
        <end position="96"/>
    </location>
</feature>
<gene>
    <name evidence="2" type="ORF">AB3K24_00210</name>
</gene>
<evidence type="ECO:0000256" key="1">
    <source>
        <dbReference type="SAM" id="Phobius"/>
    </source>
</evidence>
<feature type="transmembrane region" description="Helical" evidence="1">
    <location>
        <begin position="21"/>
        <end position="38"/>
    </location>
</feature>
<feature type="transmembrane region" description="Helical" evidence="1">
    <location>
        <begin position="44"/>
        <end position="63"/>
    </location>
</feature>
<reference evidence="2 3" key="1">
    <citation type="submission" date="2024-07" db="EMBL/GenBank/DDBJ databases">
        <authorList>
            <person name="Yun M."/>
        </authorList>
    </citation>
    <scope>NUCLEOTIDE SEQUENCE [LARGE SCALE GENOMIC DNA]</scope>
    <source>
        <strain evidence="2 3">MS01</strain>
    </source>
</reference>
<evidence type="ECO:0000313" key="3">
    <source>
        <dbReference type="Proteomes" id="UP001556617"/>
    </source>
</evidence>
<dbReference type="EMBL" id="JBFPER010000001">
    <property type="protein sequence ID" value="MEX0379785.1"/>
    <property type="molecule type" value="Genomic_DNA"/>
</dbReference>
<sequence>MVIRFVPNYLPQITTQQHASLVFCFTIKPFYLLMVSVLNLFFDYVALIMPVMELLSIQNFLLVRKPNLRNQLKNYTPIILHYFVPFILIKVFVLFIESSLSVLVWIGLSFVTWVLLLVFLINRRYSYAKVATIILMTLIFSRILATVMF</sequence>
<keyword evidence="1" id="KW-0472">Membrane</keyword>
<evidence type="ECO:0008006" key="4">
    <source>
        <dbReference type="Google" id="ProtNLM"/>
    </source>
</evidence>
<protein>
    <recommendedName>
        <fullName evidence="4">Integral membrane protein</fullName>
    </recommendedName>
</protein>
<keyword evidence="1" id="KW-1133">Transmembrane helix</keyword>
<keyword evidence="3" id="KW-1185">Reference proteome</keyword>
<dbReference type="RefSeq" id="WP_367973042.1">
    <property type="nucleotide sequence ID" value="NZ_JBFPEQ010000001.1"/>
</dbReference>